<reference evidence="1" key="1">
    <citation type="submission" date="2021-03" db="EMBL/GenBank/DDBJ databases">
        <title>Draft genome sequence of rust myrtle Austropuccinia psidii MF-1, a brazilian biotype.</title>
        <authorList>
            <person name="Quecine M.C."/>
            <person name="Pachon D.M.R."/>
            <person name="Bonatelli M.L."/>
            <person name="Correr F.H."/>
            <person name="Franceschini L.M."/>
            <person name="Leite T.F."/>
            <person name="Margarido G.R.A."/>
            <person name="Almeida C.A."/>
            <person name="Ferrarezi J.A."/>
            <person name="Labate C.A."/>
        </authorList>
    </citation>
    <scope>NUCLEOTIDE SEQUENCE</scope>
    <source>
        <strain evidence="1">MF-1</strain>
    </source>
</reference>
<dbReference type="Proteomes" id="UP000765509">
    <property type="component" value="Unassembled WGS sequence"/>
</dbReference>
<organism evidence="1 2">
    <name type="scientific">Austropuccinia psidii MF-1</name>
    <dbReference type="NCBI Taxonomy" id="1389203"/>
    <lineage>
        <taxon>Eukaryota</taxon>
        <taxon>Fungi</taxon>
        <taxon>Dikarya</taxon>
        <taxon>Basidiomycota</taxon>
        <taxon>Pucciniomycotina</taxon>
        <taxon>Pucciniomycetes</taxon>
        <taxon>Pucciniales</taxon>
        <taxon>Sphaerophragmiaceae</taxon>
        <taxon>Austropuccinia</taxon>
    </lineage>
</organism>
<evidence type="ECO:0000313" key="2">
    <source>
        <dbReference type="Proteomes" id="UP000765509"/>
    </source>
</evidence>
<dbReference type="OrthoDB" id="2507171at2759"/>
<gene>
    <name evidence="1" type="ORF">O181_066499</name>
</gene>
<protein>
    <submittedName>
        <fullName evidence="1">Uncharacterized protein</fullName>
    </submittedName>
</protein>
<dbReference type="AlphaFoldDB" id="A0A9Q3ET54"/>
<sequence>MKTPSRHILRWQIAIQDYRGNMTIVHKDGNIHINLEGLSRWPLPNNTANPAYVTEEGSTQIPIEGISVTDLNTTFFKEASVRCGYETLINIKYFSCPQNLYKVELFKNGKK</sequence>
<keyword evidence="2" id="KW-1185">Reference proteome</keyword>
<evidence type="ECO:0000313" key="1">
    <source>
        <dbReference type="EMBL" id="MBW0526784.1"/>
    </source>
</evidence>
<proteinExistence type="predicted"/>
<dbReference type="EMBL" id="AVOT02032937">
    <property type="protein sequence ID" value="MBW0526784.1"/>
    <property type="molecule type" value="Genomic_DNA"/>
</dbReference>
<accession>A0A9Q3ET54</accession>
<comment type="caution">
    <text evidence="1">The sequence shown here is derived from an EMBL/GenBank/DDBJ whole genome shotgun (WGS) entry which is preliminary data.</text>
</comment>
<name>A0A9Q3ET54_9BASI</name>